<keyword evidence="1" id="KW-0732">Signal</keyword>
<evidence type="ECO:0000313" key="2">
    <source>
        <dbReference type="EMBL" id="MFD1140878.1"/>
    </source>
</evidence>
<protein>
    <recommendedName>
        <fullName evidence="4">TonB C-terminal domain-containing protein</fullName>
    </recommendedName>
</protein>
<evidence type="ECO:0000313" key="3">
    <source>
        <dbReference type="Proteomes" id="UP001597116"/>
    </source>
</evidence>
<evidence type="ECO:0000256" key="1">
    <source>
        <dbReference type="SAM" id="SignalP"/>
    </source>
</evidence>
<feature type="chain" id="PRO_5046290239" description="TonB C-terminal domain-containing protein" evidence="1">
    <location>
        <begin position="22"/>
        <end position="176"/>
    </location>
</feature>
<evidence type="ECO:0008006" key="4">
    <source>
        <dbReference type="Google" id="ProtNLM"/>
    </source>
</evidence>
<dbReference type="Proteomes" id="UP001597116">
    <property type="component" value="Unassembled WGS sequence"/>
</dbReference>
<proteinExistence type="predicted"/>
<feature type="signal peptide" evidence="1">
    <location>
        <begin position="1"/>
        <end position="21"/>
    </location>
</feature>
<comment type="caution">
    <text evidence="2">The sequence shown here is derived from an EMBL/GenBank/DDBJ whole genome shotgun (WGS) entry which is preliminary data.</text>
</comment>
<reference evidence="3" key="1">
    <citation type="journal article" date="2019" name="Int. J. Syst. Evol. Microbiol.">
        <title>The Global Catalogue of Microorganisms (GCM) 10K type strain sequencing project: providing services to taxonomists for standard genome sequencing and annotation.</title>
        <authorList>
            <consortium name="The Broad Institute Genomics Platform"/>
            <consortium name="The Broad Institute Genome Sequencing Center for Infectious Disease"/>
            <person name="Wu L."/>
            <person name="Ma J."/>
        </authorList>
    </citation>
    <scope>NUCLEOTIDE SEQUENCE [LARGE SCALE GENOMIC DNA]</scope>
    <source>
        <strain evidence="3">CCUG 55608</strain>
    </source>
</reference>
<sequence length="176" mass="20361">MPFILRIVVAFSLFSFQTALAQQTTWEPNFVLLDVKALTAGLGYLPNYLGQNVREKMDDCRAESAMFHFRVNSQGKVDSIRIEGNLRPDYQQTIVDNIRSTEGKWQLPSNTKPGDECWFIYPFFLFGYTYDCPKETAELYKTQQANYTVFSRLKLPTQTQYGILLSLRVPRTMSSR</sequence>
<name>A0ABW3QG78_9BACT</name>
<dbReference type="EMBL" id="JBHTLP010000003">
    <property type="protein sequence ID" value="MFD1140878.1"/>
    <property type="molecule type" value="Genomic_DNA"/>
</dbReference>
<dbReference type="RefSeq" id="WP_379883989.1">
    <property type="nucleotide sequence ID" value="NZ_JBHTLP010000003.1"/>
</dbReference>
<accession>A0ABW3QG78</accession>
<keyword evidence="3" id="KW-1185">Reference proteome</keyword>
<organism evidence="2 3">
    <name type="scientific">Larkinella insperata</name>
    <dbReference type="NCBI Taxonomy" id="332158"/>
    <lineage>
        <taxon>Bacteria</taxon>
        <taxon>Pseudomonadati</taxon>
        <taxon>Bacteroidota</taxon>
        <taxon>Cytophagia</taxon>
        <taxon>Cytophagales</taxon>
        <taxon>Spirosomataceae</taxon>
        <taxon>Larkinella</taxon>
    </lineage>
</organism>
<gene>
    <name evidence="2" type="ORF">ACFQ4C_07155</name>
</gene>